<dbReference type="FunFam" id="2.120.10.30:FF:000008">
    <property type="entry name" value="Low-density lipoprotein receptor-related protein 4"/>
    <property type="match status" value="1"/>
</dbReference>
<evidence type="ECO:0000256" key="21">
    <source>
        <dbReference type="PROSITE-ProRule" id="PRU00124"/>
    </source>
</evidence>
<feature type="repeat" description="LDL-receptor class B" evidence="22">
    <location>
        <begin position="440"/>
        <end position="482"/>
    </location>
</feature>
<feature type="compositionally biased region" description="Basic residues" evidence="23">
    <location>
        <begin position="4679"/>
        <end position="4688"/>
    </location>
</feature>
<feature type="repeat" description="LDL-receptor class B" evidence="22">
    <location>
        <begin position="2622"/>
        <end position="2663"/>
    </location>
</feature>
<feature type="disulfide bond" evidence="21">
    <location>
        <begin position="3058"/>
        <end position="3076"/>
    </location>
</feature>
<feature type="disulfide bond" evidence="21">
    <location>
        <begin position="3720"/>
        <end position="3738"/>
    </location>
</feature>
<feature type="disulfide bond" evidence="21">
    <location>
        <begin position="151"/>
        <end position="169"/>
    </location>
</feature>
<feature type="disulfide bond" evidence="21">
    <location>
        <begin position="3895"/>
        <end position="3910"/>
    </location>
</feature>
<evidence type="ECO:0000256" key="3">
    <source>
        <dbReference type="ARBA" id="ARBA00022475"/>
    </source>
</evidence>
<keyword evidence="4 20" id="KW-0245">EGF-like domain</keyword>
<sequence>MVAGGLLVVACLAAAARASLGCTSGHFGCGSGLCVPLSWRCDGLGDCPDHSDEAGCPPPTCGPTEFPCASVRECVPLSWVCDEEADCEDGSDEHAGCSGFSAAPNACASGEWTCASGECVPSARRCDHEPDCTDASDEKLCRYPVCPELACTSGVCFNRSQRCDRVADCRDGSDEHGCGFRCGTHEFACADGRCLPVAFRCDHRQDCGDGSDEADCAYGTCGPERVVCPSGRCVPRSWLCDGQDDCGDSSDESGCEGQQQRQQQQQASCPPGEWGCPDSRACIPVERVCDGTRDCPPAGSGDETNVTAGLLCGFSACAALSCEFTCRASPSGGTCACPGHLVVANDSRSCVDFDECRVWGACDQLCETRPRGHRCACVDGYVLERGRHCRVNASSGRPLLIFSDGRGLLVGDLHGHELRALTPSPARGNPTGVDFHARLGTVYWTDAALNKVFSARADGSGLQEVVGSALETPESVAVDWVSHKLYVLDSTAHRIDVTALDGAGRLVLLADDLEGARSLALDPTLGFMFFSSWDAPSDAPRLERAHMDGSARAPLVVGRLGWLAGLSLDHVLKRLYWSDSRYDRIECVSYSGLDRRVVLSGSAVVPHPYGVSLFEGRVYFTDWTRMAVLRASQFGGAEAAIVHRSGSKPHAVAVSHVARQPLVPNPCGRHGGGCEHVCLLSHRADTDGLGFRCRCRLEFELQADGRSCALVQTFLLVSAMVSVRGIPLSPSRQEDVVLPVTWKPSYFVGVEFDAAHRSVFFSDSSKGSISRQNLDGTGRQVLVGDQAEGVEALAYDWLSGNLYWTDSRRGDVSVVRVADRSRRALLTGLQSPRAVAVHPLAGYLFWSEWNRPARIVRAWCDGSHVEPIVNTTLGWPNGLAIDWSAHRLYWVDAYFDRIEHSDLQGGARVALGRISRMVHPFSLALHGDFIYFTDWRLGMLLRVRKSDGGGSTVMRRGVVSIMHVKVYDAGTQGGSSACSSATHPNGDCAHFCFPVPERRRVCGCPHGARLGADLRSCAPAPSEEPPPSACPPLAVPCASGGCVARAFACDGIDDCHDGTDEANCTRADGTCSPLATRCASGSCLPADWRCDGRDDCGDGSDELDCPSPPGPASCPAGRFACLNGQCVPTAWVCDSDNDCGDASDERNCTYAATCAPSALRCPEGRCISLWLVCDGHRHCSDGSDEIGCSYNCSFPQFGCASGDQCVNSRNRCDGVADCRDHSDERDCPTREPGRCLRAEFQCRADGFCLPGEWECDGHADCDDGSDEHAGCPPPPACPPASSGGDPAGDGAPPGASFRCDDGRCVSAAWRCDGDRDCRDGSDERGCPAPAFACPAERQWACPGQRVCVAHERLCDGKEDCPDGADESPLCNRDDCAVSSGGCSDVCVQGPFGAQCTCAPGLRLLNDGKTCADEDECKTPGACSQRCVNQRRSFRCHCEPGYALEPDGRSCKATGPEPALLLVSTRHAVLELELGSVAPTLQTLVDGAAGLVGLDVHWASGRLFWADSVAGQLWSSSLSTHNRTLVLGGGVVGVEGVAVDWVAGNLYWADSVLESLQVARLDGSHRATLLSDNITSPRGLVLDPRNQSRLVFWSDWGRRPSIERASMDGRFRRVLVSHKLYWPNGLALDYATDTLYFADAYLDSLDSCDFNGEHRRQILAGDHLLQHPHALAVFEDWVYWTERHTGRVVRANRWHGTNSSVVLEGLEQPLAAVVVHPVRQPPAWNPCANSPCSHLCLLSSMRPYFFSCACPSGWSLATDAHACAKDEQPFLMVVRERVIFGVPLDPSVKTNDAMVPISGLHGALDVDFDEREGFLYWAENSGSIQRVRTDGTERAEFAPAAALGVPAALALDRISRNLYFTNTQGLSIEVMRLDGAQRYRRTLITSTGDAAGTGRPVGIAVDPARGMLYWSDQGTDSGAAPKIASAHMDGSHTRTLFSSELSRVEQLALDVGAQTLYWTVVGRGVIESGSVSGTGRVVRVSGLSRPRGLAVHAGLLYYADSDFEAVERVDGIAGRGSQAVVVRANLAGLRGLRVHHRDDSAGGTNGCGGGGGSGASPNGGCQQLCLPVPGGARACACTHGFRLAAGGRACLAHDSFAVVAQRSGIRGFDLDGTTHGEAVVPVGGAGRDVVAVAVDVRGGRVYWADGPAGGHGGVRRIERDGSALEDVVATGVGAQGIRGIALDWLSGNLYFSNAFHAETLLEVLRVGTPFRAVLLRARGQEPAELAVDPRARRLYWLSGGPGARLLERSLLDGAERRSLLADGLVAPRGLAVDAASGLVYWADPGADEIGRVGPDGLGRATVRRGSRYPAPWAVAVVGDRLLWLDRNLRKVLRTSKEPSEGDAQAEVIRDELSELSGLAVFHALVQPDHPNPCRPLDHGNSSGGGGAGNISSVAGEHEPDPGGCSQLCFAMPGGAWERRCACASGRLAADGVTCATSLDGELLLLALEEGGVHSLGLDPDPDGRRPPPFGPVAAGLATVGLDADASAGRVYFTHSLGHGHVGLARFDLAGADGTAPDITNITSMESSREDLAFDWVSRRLFYSDFKGQLIASMSLEGTEHTVIARVSHPLAIALHPCRGYVYWTTWSPHPVIERATLAGNFRTSIVNSSLAWPISLTIDLPDGMLYWADAYLQRIERASLSGSHRELVLGSLAFPCALSVHGQHVYWTDWEDRAVFRASKHDGSGRLTLLRDLPHRPSALKVMARSRQPACDNPCQRFNGGCSHVCAPGPSGPECQCPMEGNWVLANKARDCVPSEAVPCPHFLCGNGRCVAERSTCDGRDDCGDNSDETERLCALRTCAATDFVCDSGRCLSYAHRCDFRDDCGDGSDERGCAHSACDPAAEITCANGRCVALEFVCDGADDCRDNATTDERDCPVTSCLPGYVRCQTSSRCVRRAYLCDGDDDCEDRSDENPAFCLGVSCPPEDFRCKLGRCVPLSWVCDGTADCADSSDEPRSCSALERTCHADQFACASGRCVPADWRCDGDDDCGDGSDEEHGCESHTCSPEEFSCGDGGAGGGGGTRCVPLAWLCDGDADCPNGRDETQSCPPRSCSPHQFHCDSGLCIPERYQCDRRNDCGDGSDEFGCSYPPCSAGSEFTCENGRCVPRDWACDGDDDCGDGSDEEASPCGTPAPGPDAPPACPPGYAPCGAGAEGEGGAGAAAPGCVEERRVCDGAEDCAGGGDERGCGVNECDDVLVSRCAQECVELVRGWACACSPGFRLLPDGRACADVDECHEQPGTCSQRCQNTPGSFRCKCEPGYARGPDGHTCRQLSRVEPLLLLANRYYVRQLSMEERPSLGPPLLSGLGRVVALDFDRVEQRLYWSDLERGVLERAFLNGTGRQGVVSHLLGDAEGLAVDWVARKLYWVDAESNCVSVAELDGRFRTRLIAGCVDATHCLESPRALTLHPRFGLLFWTDWGHRAYVGRAGMDGARPQALVSSKLEWPNALTLDYTTDRLYWADAHLGCIESVDLDGSNRRVVLSGALPHVFALSLFEDWLYWTDWNTRSVERAHKHTGAGRVRLANTTHRPFDVRVLHPYRQPSVPNPCGNNNGGCSHLCLLAEGGGGAACRCPEDFALAHGDSARRCEPNCSSTQYRCLDNEKCVPVWWKCDGQRDCRDGSDEPGTCPPRSCPLGQFQCAEGSCTGPAALCDGRRDCPDGSDEHASLCDGHRCDASQWRCANGRCLPTAWRCDGADDCGDGSDEEPEACAQRACPSLAHFRCRNGRCVPRAWVCDAVDDCGDKSDEPYDTCMGPDHRCDNATEFSCHTNYRCVPRWAACNGINDCLDNSDEQECESVSCDPVGDFRCDNHICIPLRWRCDGSNNCGDGSDERDCAPRPCSESEFHCDSARCVPGTWTCDHDDDCGDGSDERDCELHTCRPGQFQCASGHCVAERRACDGRADCRDYSDEANCPPRYPNGTWCPAQVFECRNHVCVARAWRCDGDDDCGDGSDEEPSLCLAVTCERPERFRCANGRCVYAHELCNGVDDCGDGSDEGPLACAPPTWKPCGAGEYKCASGRCLPWSAACDDRDDCGDSSDEIGCHRGVGRHCAERICAQLCTNLTGGGFICSCRPGYTTSASNKNDCEDVDECNAFGSCAQLCRNSKGSFECSCTDGYRLVGHGTQARCAAHGEAPLLLLPDGAGIRSYNLSSGTFRDLVSRRDGVQALDYDWDLDGTGASMLYWTELGAGDGAPGSIKRAFVPAGATGGALGPAVATELETGAIVQPGGIAVDWVGRLLYWTDEGAGRVEVALLDGRYRTQIVSTNLQQPSALALNPVLGLIFWADRGERPRLESAWMDGRQRRVLVSDALGWPTGLAVDVHAGGRLYWSDAKEDAVFSVRHDGSDRRTVASGGLGGPMSLDVFEGELYWTTRESSQVWRQSKFGRGVHTRVLTASPWLTQARVYQQHRYPAHVKNPCANSSCSHLCLLRPQGHSCACPQGSHFLPGSSTQCDAAEVPPVILALPCRCVNGGTCDARSEVAACTCPGGYVGRYCEMAKVHGAPSSATLAAALAVVITALLAALLLGVCVNHRRNGLSFPCLAFLPRLPQLPKLGRFLRFKDEDGGALFRRGADVRVELGPAALHGDAAIDAAMQANENFMSTDKPGIVFENPLYGSHRPPQVCASATHGGFKSCSADPPGAARTFDNPLYDEAAEPNRAPAPPAPPAEGPVTTPGIAPAAKVTRKWKRTGKKEKGTTHFENPVYSQQGTDPQKGDQAAVENPLPLPFN</sequence>
<comment type="caution">
    <text evidence="20">Lacks conserved residue(s) required for the propagation of feature annotation.</text>
</comment>
<dbReference type="FunFam" id="2.10.25.10:FF:000009">
    <property type="entry name" value="Low-density lipoprotein receptor isoform 1"/>
    <property type="match status" value="2"/>
</dbReference>
<evidence type="ECO:0000256" key="5">
    <source>
        <dbReference type="ARBA" id="ARBA00022553"/>
    </source>
</evidence>
<dbReference type="InterPro" id="IPR000152">
    <property type="entry name" value="EGF-type_Asp/Asn_hydroxyl_site"/>
</dbReference>
<feature type="disulfide bond" evidence="21">
    <location>
        <begin position="1299"/>
        <end position="1317"/>
    </location>
</feature>
<evidence type="ECO:0000256" key="6">
    <source>
        <dbReference type="ARBA" id="ARBA00022583"/>
    </source>
</evidence>
<feature type="disulfide bond" evidence="21">
    <location>
        <begin position="182"/>
        <end position="194"/>
    </location>
</feature>
<feature type="disulfide bond" evidence="21">
    <location>
        <begin position="3856"/>
        <end position="3871"/>
    </location>
</feature>
<feature type="disulfide bond" evidence="21">
    <location>
        <begin position="201"/>
        <end position="216"/>
    </location>
</feature>
<dbReference type="InterPro" id="IPR006150">
    <property type="entry name" value="Cys_repeat_1"/>
</dbReference>
<feature type="disulfide bond" evidence="21">
    <location>
        <begin position="3678"/>
        <end position="3696"/>
    </location>
</feature>
<feature type="disulfide bond" evidence="21">
    <location>
        <begin position="22"/>
        <end position="34"/>
    </location>
</feature>
<evidence type="ECO:0000256" key="7">
    <source>
        <dbReference type="ARBA" id="ARBA00022692"/>
    </source>
</evidence>
<dbReference type="SUPFAM" id="SSF63825">
    <property type="entry name" value="YWTD domain"/>
    <property type="match status" value="8"/>
</dbReference>
<name>A0AAJ7SZI9_PETMA</name>
<dbReference type="PANTHER" id="PTHR22722">
    <property type="entry name" value="LOW-DENSITY LIPOPROTEIN RECEPTOR-RELATED PROTEIN 2-RELATED"/>
    <property type="match status" value="1"/>
</dbReference>
<dbReference type="GO" id="GO:0005905">
    <property type="term" value="C:clathrin-coated pit"/>
    <property type="evidence" value="ECO:0007669"/>
    <property type="project" value="UniProtKB-KW"/>
</dbReference>
<dbReference type="Gene3D" id="4.10.400.10">
    <property type="entry name" value="Low-density Lipoprotein Receptor"/>
    <property type="match status" value="36"/>
</dbReference>
<feature type="disulfide bond" evidence="21">
    <location>
        <begin position="1037"/>
        <end position="1055"/>
    </location>
</feature>
<evidence type="ECO:0000256" key="24">
    <source>
        <dbReference type="SAM" id="Phobius"/>
    </source>
</evidence>
<evidence type="ECO:0000256" key="25">
    <source>
        <dbReference type="SAM" id="SignalP"/>
    </source>
</evidence>
<dbReference type="SUPFAM" id="SSF57184">
    <property type="entry name" value="Growth factor receptor domain"/>
    <property type="match status" value="2"/>
</dbReference>
<feature type="disulfide bond" evidence="21">
    <location>
        <begin position="3883"/>
        <end position="3901"/>
    </location>
</feature>
<protein>
    <submittedName>
        <fullName evidence="28">Low-density lipoprotein receptor-related protein 2-like isoform X1</fullName>
    </submittedName>
</protein>
<keyword evidence="11" id="KW-0106">Calcium</keyword>
<evidence type="ECO:0000256" key="10">
    <source>
        <dbReference type="ARBA" id="ARBA00022753"/>
    </source>
</evidence>
<feature type="disulfide bond" evidence="21">
    <location>
        <begin position="1311"/>
        <end position="1326"/>
    </location>
</feature>
<keyword evidence="13 24" id="KW-0472">Membrane</keyword>
<feature type="repeat" description="LDL-receptor class B" evidence="22">
    <location>
        <begin position="3410"/>
        <end position="3453"/>
    </location>
</feature>
<feature type="disulfide bond" evidence="21">
    <location>
        <begin position="2928"/>
        <end position="2946"/>
    </location>
</feature>
<feature type="region of interest" description="Disordered" evidence="23">
    <location>
        <begin position="2375"/>
        <end position="2397"/>
    </location>
</feature>
<keyword evidence="5" id="KW-0597">Phosphoprotein</keyword>
<dbReference type="CDD" id="cd00054">
    <property type="entry name" value="EGF_CA"/>
    <property type="match status" value="2"/>
</dbReference>
<feature type="repeat" description="LDL-receptor class B" evidence="22">
    <location>
        <begin position="757"/>
        <end position="799"/>
    </location>
</feature>
<dbReference type="SUPFAM" id="SSF57424">
    <property type="entry name" value="LDL receptor-like module"/>
    <property type="match status" value="34"/>
</dbReference>
<dbReference type="GO" id="GO:0031904">
    <property type="term" value="C:endosome lumen"/>
    <property type="evidence" value="ECO:0007669"/>
    <property type="project" value="UniProtKB-SubCell"/>
</dbReference>
<keyword evidence="16" id="KW-0168">Coated pit</keyword>
<feature type="disulfide bond" evidence="21">
    <location>
        <begin position="2921"/>
        <end position="2933"/>
    </location>
</feature>
<dbReference type="InterPro" id="IPR000742">
    <property type="entry name" value="EGF"/>
</dbReference>
<feature type="disulfide bond" evidence="21">
    <location>
        <begin position="228"/>
        <end position="246"/>
    </location>
</feature>
<dbReference type="SMART" id="SM00181">
    <property type="entry name" value="EGF"/>
    <property type="match status" value="21"/>
</dbReference>
<feature type="disulfide bond" evidence="21">
    <location>
        <begin position="240"/>
        <end position="255"/>
    </location>
</feature>
<dbReference type="InterPro" id="IPR051221">
    <property type="entry name" value="LDLR-related"/>
</dbReference>
<keyword evidence="17" id="KW-0325">Glycoprotein</keyword>
<feature type="disulfide bond" evidence="21">
    <location>
        <begin position="3805"/>
        <end position="3823"/>
    </location>
</feature>
<feature type="disulfide bond" evidence="21">
    <location>
        <begin position="41"/>
        <end position="56"/>
    </location>
</feature>
<dbReference type="RefSeq" id="XP_032807601.1">
    <property type="nucleotide sequence ID" value="XM_032951710.1"/>
</dbReference>
<feature type="disulfide bond" evidence="21">
    <location>
        <begin position="29"/>
        <end position="47"/>
    </location>
</feature>
<evidence type="ECO:0000256" key="11">
    <source>
        <dbReference type="ARBA" id="ARBA00022837"/>
    </source>
</evidence>
<dbReference type="KEGG" id="pmrn:116941090"/>
<feature type="repeat" description="LDL-receptor class B" evidence="22">
    <location>
        <begin position="4322"/>
        <end position="4364"/>
    </location>
</feature>
<dbReference type="Gene3D" id="2.10.25.10">
    <property type="entry name" value="Laminin"/>
    <property type="match status" value="8"/>
</dbReference>
<evidence type="ECO:0000256" key="17">
    <source>
        <dbReference type="ARBA" id="ARBA00023180"/>
    </source>
</evidence>
<feature type="disulfide bond" evidence="21">
    <location>
        <begin position="2798"/>
        <end position="2810"/>
    </location>
</feature>
<evidence type="ECO:0000313" key="27">
    <source>
        <dbReference type="Proteomes" id="UP001318040"/>
    </source>
</evidence>
<feature type="disulfide bond" evidence="21">
    <location>
        <begin position="3070"/>
        <end position="3085"/>
    </location>
</feature>
<feature type="disulfide bond" evidence="21">
    <location>
        <begin position="2805"/>
        <end position="2823"/>
    </location>
</feature>
<dbReference type="FunFam" id="2.120.10.30:FF:000241">
    <property type="entry name" value="Low-density lipoprotein receptor-related protein 6"/>
    <property type="match status" value="6"/>
</dbReference>
<keyword evidence="12 24" id="KW-1133">Transmembrane helix</keyword>
<feature type="disulfide bond" evidence="21">
    <location>
        <begin position="3637"/>
        <end position="3655"/>
    </location>
</feature>
<feature type="domain" description="EGF-like" evidence="26">
    <location>
        <begin position="4459"/>
        <end position="4492"/>
    </location>
</feature>
<feature type="disulfide bond" evidence="21">
    <location>
        <begin position="3051"/>
        <end position="3063"/>
    </location>
</feature>
<feature type="disulfide bond" evidence="21">
    <location>
        <begin position="3777"/>
        <end position="3792"/>
    </location>
</feature>
<accession>A0AAJ7SZI9</accession>
<feature type="disulfide bond" evidence="21">
    <location>
        <begin position="3927"/>
        <end position="3945"/>
    </location>
</feature>
<comment type="similarity">
    <text evidence="2">Belongs to the LDLR family.</text>
</comment>
<feature type="repeat" description="LDL-receptor class B" evidence="22">
    <location>
        <begin position="2231"/>
        <end position="2275"/>
    </location>
</feature>
<dbReference type="PROSITE" id="PS50068">
    <property type="entry name" value="LDLRA_2"/>
    <property type="match status" value="36"/>
</dbReference>
<dbReference type="GO" id="GO:0006898">
    <property type="term" value="P:receptor-mediated endocytosis"/>
    <property type="evidence" value="ECO:0007669"/>
    <property type="project" value="TreeGrafter"/>
</dbReference>
<evidence type="ECO:0000256" key="1">
    <source>
        <dbReference type="ARBA" id="ARBA00004251"/>
    </source>
</evidence>
<feature type="repeat" description="LDL-receptor class B" evidence="22">
    <location>
        <begin position="573"/>
        <end position="617"/>
    </location>
</feature>
<keyword evidence="7 24" id="KW-0812">Transmembrane</keyword>
<feature type="disulfide bond" evidence="20">
    <location>
        <begin position="4482"/>
        <end position="4491"/>
    </location>
</feature>
<feature type="signal peptide" evidence="25">
    <location>
        <begin position="1"/>
        <end position="18"/>
    </location>
</feature>
<feature type="disulfide bond" evidence="21">
    <location>
        <begin position="4013"/>
        <end position="4031"/>
    </location>
</feature>
<feature type="repeat" description="LDL-receptor class B" evidence="22">
    <location>
        <begin position="2578"/>
        <end position="2621"/>
    </location>
</feature>
<feature type="repeat" description="LDL-receptor class B" evidence="22">
    <location>
        <begin position="3318"/>
        <end position="3360"/>
    </location>
</feature>
<feature type="disulfide bond" evidence="21">
    <location>
        <begin position="1114"/>
        <end position="1126"/>
    </location>
</feature>
<feature type="repeat" description="LDL-receptor class B" evidence="22">
    <location>
        <begin position="1905"/>
        <end position="1952"/>
    </location>
</feature>
<gene>
    <name evidence="28" type="primary">LOC116941090</name>
</gene>
<dbReference type="PROSITE" id="PS01209">
    <property type="entry name" value="LDLRA_1"/>
    <property type="match status" value="19"/>
</dbReference>
<feature type="disulfide bond" evidence="21">
    <location>
        <begin position="1121"/>
        <end position="1139"/>
    </location>
</feature>
<feature type="disulfide bond" evidence="21">
    <location>
        <begin position="1030"/>
        <end position="1042"/>
    </location>
</feature>
<feature type="repeat" description="LDL-receptor class B" evidence="22">
    <location>
        <begin position="886"/>
        <end position="929"/>
    </location>
</feature>
<feature type="disulfide bond" evidence="21">
    <location>
        <begin position="4006"/>
        <end position="4018"/>
    </location>
</feature>
<evidence type="ECO:0000256" key="12">
    <source>
        <dbReference type="ARBA" id="ARBA00022989"/>
    </source>
</evidence>
<evidence type="ECO:0000256" key="16">
    <source>
        <dbReference type="ARBA" id="ARBA00023176"/>
    </source>
</evidence>
<feature type="disulfide bond" evidence="21">
    <location>
        <begin position="3171"/>
        <end position="3186"/>
    </location>
</feature>
<dbReference type="SMART" id="SM00135">
    <property type="entry name" value="LY"/>
    <property type="match status" value="37"/>
</dbReference>
<dbReference type="Gene3D" id="2.120.10.30">
    <property type="entry name" value="TolB, C-terminal domain"/>
    <property type="match status" value="8"/>
</dbReference>
<evidence type="ECO:0000256" key="20">
    <source>
        <dbReference type="PROSITE-ProRule" id="PRU00076"/>
    </source>
</evidence>
<feature type="disulfide bond" evidence="21">
    <location>
        <begin position="2764"/>
        <end position="2782"/>
    </location>
</feature>
<dbReference type="InterPro" id="IPR002172">
    <property type="entry name" value="LDrepeatLR_classA_rpt"/>
</dbReference>
<feature type="disulfide bond" evidence="21">
    <location>
        <begin position="1173"/>
        <end position="1188"/>
    </location>
</feature>
<dbReference type="FunFam" id="4.10.400.10:FF:000045">
    <property type="entry name" value="Low-density lipoprotein receptor-related protein 2"/>
    <property type="match status" value="1"/>
</dbReference>
<dbReference type="InterPro" id="IPR009030">
    <property type="entry name" value="Growth_fac_rcpt_cys_sf"/>
</dbReference>
<feature type="disulfide bond" evidence="21">
    <location>
        <begin position="107"/>
        <end position="119"/>
    </location>
</feature>
<dbReference type="PROSITE" id="PS01187">
    <property type="entry name" value="EGF_CA"/>
    <property type="match status" value="3"/>
</dbReference>
<feature type="disulfide bond" evidence="21">
    <location>
        <begin position="3671"/>
        <end position="3683"/>
    </location>
</feature>
<dbReference type="InterPro" id="IPR018097">
    <property type="entry name" value="EGF_Ca-bd_CS"/>
</dbReference>
<dbReference type="InterPro" id="IPR001881">
    <property type="entry name" value="EGF-like_Ca-bd_dom"/>
</dbReference>
<feature type="disulfide bond" evidence="21">
    <location>
        <begin position="3817"/>
        <end position="3832"/>
    </location>
</feature>
<keyword evidence="27" id="KW-1185">Reference proteome</keyword>
<feature type="disulfide bond" evidence="21">
    <location>
        <begin position="2963"/>
        <end position="2975"/>
    </location>
</feature>
<evidence type="ECO:0000256" key="13">
    <source>
        <dbReference type="ARBA" id="ARBA00023136"/>
    </source>
</evidence>
<feature type="disulfide bond" evidence="21">
    <location>
        <begin position="1071"/>
        <end position="1083"/>
    </location>
</feature>
<dbReference type="SMART" id="SM00179">
    <property type="entry name" value="EGF_CA"/>
    <property type="match status" value="7"/>
</dbReference>
<feature type="disulfide bond" evidence="21">
    <location>
        <begin position="3837"/>
        <end position="3849"/>
    </location>
</feature>
<feature type="disulfide bond" evidence="21">
    <location>
        <begin position="1133"/>
        <end position="1148"/>
    </location>
</feature>
<dbReference type="GO" id="GO:0005509">
    <property type="term" value="F:calcium ion binding"/>
    <property type="evidence" value="ECO:0007669"/>
    <property type="project" value="InterPro"/>
</dbReference>
<feature type="disulfide bond" evidence="21">
    <location>
        <begin position="1049"/>
        <end position="1064"/>
    </location>
</feature>
<feature type="chain" id="PRO_5042488488" evidence="25">
    <location>
        <begin position="19"/>
        <end position="4725"/>
    </location>
</feature>
<comment type="subcellular location">
    <subcellularLocation>
        <location evidence="1">Cell membrane</location>
        <topology evidence="1">Single-pass type I membrane protein</topology>
    </subcellularLocation>
    <subcellularLocation>
        <location evidence="19">Endosome lumen</location>
    </subcellularLocation>
    <subcellularLocation>
        <location evidence="18">Membrane</location>
        <location evidence="18">Coated pit</location>
    </subcellularLocation>
</comment>
<keyword evidence="15" id="KW-0675">Receptor</keyword>
<keyword evidence="9" id="KW-0677">Repeat</keyword>
<feature type="repeat" description="LDL-receptor class B" evidence="22">
    <location>
        <begin position="800"/>
        <end position="841"/>
    </location>
</feature>
<evidence type="ECO:0000259" key="26">
    <source>
        <dbReference type="PROSITE" id="PS50026"/>
    </source>
</evidence>
<organism evidence="27 28">
    <name type="scientific">Petromyzon marinus</name>
    <name type="common">Sea lamprey</name>
    <dbReference type="NCBI Taxonomy" id="7757"/>
    <lineage>
        <taxon>Eukaryota</taxon>
        <taxon>Metazoa</taxon>
        <taxon>Chordata</taxon>
        <taxon>Craniata</taxon>
        <taxon>Vertebrata</taxon>
        <taxon>Cyclostomata</taxon>
        <taxon>Hyperoartia</taxon>
        <taxon>Petromyzontiformes</taxon>
        <taxon>Petromyzontidae</taxon>
        <taxon>Petromyzon</taxon>
    </lineage>
</organism>
<dbReference type="FunFam" id="4.10.400.10:FF:000002">
    <property type="entry name" value="Low-density lipoprotein receptor-related protein 1"/>
    <property type="match status" value="1"/>
</dbReference>
<evidence type="ECO:0000256" key="18">
    <source>
        <dbReference type="ARBA" id="ARBA00037878"/>
    </source>
</evidence>
<reference evidence="28" key="1">
    <citation type="submission" date="2025-08" db="UniProtKB">
        <authorList>
            <consortium name="RefSeq"/>
        </authorList>
    </citation>
    <scope>IDENTIFICATION</scope>
    <source>
        <tissue evidence="28">Sperm</tissue>
    </source>
</reference>
<feature type="disulfide bond" evidence="21">
    <location>
        <begin position="1078"/>
        <end position="1096"/>
    </location>
</feature>
<dbReference type="Proteomes" id="UP001318040">
    <property type="component" value="Chromosome 10"/>
</dbReference>
<dbReference type="SUPFAM" id="SSF57196">
    <property type="entry name" value="EGF/Laminin"/>
    <property type="match status" value="6"/>
</dbReference>
<keyword evidence="3" id="KW-1003">Cell membrane</keyword>
<feature type="repeat" description="LDL-receptor class B" evidence="22">
    <location>
        <begin position="1543"/>
        <end position="1585"/>
    </location>
</feature>
<dbReference type="FunFam" id="4.10.400.10:FF:000011">
    <property type="entry name" value="Low-density lipoprotein receptor-related protein 1"/>
    <property type="match status" value="2"/>
</dbReference>
<dbReference type="Pfam" id="PF07645">
    <property type="entry name" value="EGF_CA"/>
    <property type="match status" value="3"/>
</dbReference>
<dbReference type="PROSITE" id="PS50026">
    <property type="entry name" value="EGF_3"/>
    <property type="match status" value="2"/>
</dbReference>
<feature type="disulfide bond" evidence="21">
    <location>
        <begin position="2817"/>
        <end position="2832"/>
    </location>
</feature>
<keyword evidence="6" id="KW-0254">Endocytosis</keyword>
<dbReference type="CDD" id="cd00112">
    <property type="entry name" value="LDLa"/>
    <property type="match status" value="29"/>
</dbReference>
<dbReference type="FunFam" id="4.10.400.10:FF:000034">
    <property type="entry name" value="Low-density lipoprotein receptor-related protein 2"/>
    <property type="match status" value="4"/>
</dbReference>
<dbReference type="PROSITE" id="PS01186">
    <property type="entry name" value="EGF_2"/>
    <property type="match status" value="4"/>
</dbReference>
<feature type="disulfide bond" evidence="21">
    <location>
        <begin position="3844"/>
        <end position="3862"/>
    </location>
</feature>
<feature type="disulfide bond" evidence="21">
    <location>
        <begin position="3098"/>
        <end position="3116"/>
    </location>
</feature>
<keyword evidence="8 25" id="KW-0732">Signal</keyword>
<dbReference type="Pfam" id="PF00057">
    <property type="entry name" value="Ldl_recept_a"/>
    <property type="match status" value="33"/>
</dbReference>
<dbReference type="PANTHER" id="PTHR22722:SF11">
    <property type="entry name" value="LOW-DENSITY LIPOPROTEIN RECEPTOR-RELATED PROTEIN 2"/>
    <property type="match status" value="1"/>
</dbReference>
<feature type="compositionally biased region" description="Pro residues" evidence="23">
    <location>
        <begin position="4656"/>
        <end position="4665"/>
    </location>
</feature>
<feature type="transmembrane region" description="Helical" evidence="24">
    <location>
        <begin position="4505"/>
        <end position="4526"/>
    </location>
</feature>
<evidence type="ECO:0000256" key="22">
    <source>
        <dbReference type="PROSITE-ProRule" id="PRU00461"/>
    </source>
</evidence>
<evidence type="ECO:0000256" key="23">
    <source>
        <dbReference type="SAM" id="MobiDB-lite"/>
    </source>
</evidence>
<feature type="disulfide bond" evidence="21">
    <location>
        <begin position="3876"/>
        <end position="3888"/>
    </location>
</feature>
<evidence type="ECO:0000256" key="9">
    <source>
        <dbReference type="ARBA" id="ARBA00022737"/>
    </source>
</evidence>
<dbReference type="SMART" id="SM00289">
    <property type="entry name" value="WR1"/>
    <property type="match status" value="4"/>
</dbReference>
<feature type="disulfide bond" evidence="21">
    <location>
        <begin position="114"/>
        <end position="132"/>
    </location>
</feature>
<dbReference type="Pfam" id="PF00058">
    <property type="entry name" value="Ldl_recept_b"/>
    <property type="match status" value="12"/>
</dbReference>
<keyword evidence="14 20" id="KW-1015">Disulfide bond</keyword>
<dbReference type="PROSITE" id="PS00010">
    <property type="entry name" value="ASX_HYDROXYL"/>
    <property type="match status" value="2"/>
</dbReference>
<dbReference type="GO" id="GO:0043235">
    <property type="term" value="C:receptor complex"/>
    <property type="evidence" value="ECO:0007669"/>
    <property type="project" value="TreeGrafter"/>
</dbReference>
<feature type="disulfide bond" evidence="21">
    <location>
        <begin position="189"/>
        <end position="207"/>
    </location>
</feature>
<evidence type="ECO:0000256" key="4">
    <source>
        <dbReference type="ARBA" id="ARBA00022536"/>
    </source>
</evidence>
<dbReference type="FunFam" id="4.10.400.10:FF:000024">
    <property type="entry name" value="Low-density lipoprotein RecePtor related"/>
    <property type="match status" value="1"/>
</dbReference>
<evidence type="ECO:0000256" key="8">
    <source>
        <dbReference type="ARBA" id="ARBA00022729"/>
    </source>
</evidence>
<feature type="repeat" description="LDL-receptor class B" evidence="22">
    <location>
        <begin position="842"/>
        <end position="885"/>
    </location>
</feature>
<feature type="disulfide bond" evidence="21">
    <location>
        <begin position="221"/>
        <end position="233"/>
    </location>
</feature>
<feature type="repeat" description="LDL-receptor class B" evidence="22">
    <location>
        <begin position="3454"/>
        <end position="3496"/>
    </location>
</feature>
<keyword evidence="10" id="KW-0967">Endosome</keyword>
<dbReference type="PROSITE" id="PS51120">
    <property type="entry name" value="LDLRB"/>
    <property type="match status" value="18"/>
</dbReference>
<evidence type="ECO:0000256" key="19">
    <source>
        <dbReference type="ARBA" id="ARBA00046273"/>
    </source>
</evidence>
<evidence type="ECO:0000313" key="28">
    <source>
        <dbReference type="RefSeq" id="XP_032807601.1"/>
    </source>
</evidence>
<dbReference type="SMART" id="SM00192">
    <property type="entry name" value="LDLa"/>
    <property type="match status" value="36"/>
</dbReference>
<evidence type="ECO:0000256" key="15">
    <source>
        <dbReference type="ARBA" id="ARBA00023170"/>
    </source>
</evidence>
<dbReference type="PRINTS" id="PR00261">
    <property type="entry name" value="LDLRECEPTOR"/>
</dbReference>
<dbReference type="InterPro" id="IPR049883">
    <property type="entry name" value="NOTCH1_EGF-like"/>
</dbReference>
<feature type="disulfide bond" evidence="21">
    <location>
        <begin position="3920"/>
        <end position="3932"/>
    </location>
</feature>
<dbReference type="FunFam" id="4.10.400.10:FF:000108">
    <property type="entry name" value="Low-density lipoprotein receptor-related protein 2"/>
    <property type="match status" value="1"/>
</dbReference>
<dbReference type="GO" id="GO:0016324">
    <property type="term" value="C:apical plasma membrane"/>
    <property type="evidence" value="ECO:0007669"/>
    <property type="project" value="TreeGrafter"/>
</dbReference>
<feature type="disulfide bond" evidence="21">
    <location>
        <begin position="126"/>
        <end position="141"/>
    </location>
</feature>
<feature type="disulfide bond" evidence="21">
    <location>
        <begin position="2845"/>
        <end position="2863"/>
    </location>
</feature>
<feature type="repeat" description="LDL-receptor class B" evidence="22">
    <location>
        <begin position="4277"/>
        <end position="4320"/>
    </location>
</feature>
<dbReference type="InterPro" id="IPR011042">
    <property type="entry name" value="6-blade_b-propeller_TolB-like"/>
</dbReference>
<dbReference type="PROSITE" id="PS00022">
    <property type="entry name" value="EGF_1"/>
    <property type="match status" value="1"/>
</dbReference>
<evidence type="ECO:0000256" key="2">
    <source>
        <dbReference type="ARBA" id="ARBA00009939"/>
    </source>
</evidence>
<dbReference type="GO" id="GO:0042562">
    <property type="term" value="F:hormone binding"/>
    <property type="evidence" value="ECO:0007669"/>
    <property type="project" value="TreeGrafter"/>
</dbReference>
<dbReference type="InterPro" id="IPR023415">
    <property type="entry name" value="LDLR_class-A_CS"/>
</dbReference>
<evidence type="ECO:0000256" key="14">
    <source>
        <dbReference type="ARBA" id="ARBA00023157"/>
    </source>
</evidence>
<feature type="disulfide bond" evidence="21">
    <location>
        <begin position="4025"/>
        <end position="4040"/>
    </location>
</feature>
<dbReference type="InterPro" id="IPR036055">
    <property type="entry name" value="LDL_receptor-like_sf"/>
</dbReference>
<feature type="disulfide bond" evidence="21">
    <location>
        <begin position="1212"/>
        <end position="1227"/>
    </location>
</feature>
<feature type="disulfide bond" evidence="21">
    <location>
        <begin position="1154"/>
        <end position="1166"/>
    </location>
</feature>
<proteinExistence type="inferred from homology"/>
<dbReference type="InterPro" id="IPR056588">
    <property type="entry name" value="EGF_LRP2"/>
</dbReference>
<feature type="domain" description="EGF-like" evidence="26">
    <location>
        <begin position="3229"/>
        <end position="3269"/>
    </location>
</feature>
<feature type="repeat" description="LDL-receptor class B" evidence="22">
    <location>
        <begin position="4234"/>
        <end position="4276"/>
    </location>
</feature>
<dbReference type="Pfam" id="PF24468">
    <property type="entry name" value="EGF_LRP2"/>
    <property type="match status" value="1"/>
</dbReference>
<feature type="disulfide bond" evidence="21">
    <location>
        <begin position="1161"/>
        <end position="1179"/>
    </location>
</feature>
<feature type="region of interest" description="Disordered" evidence="23">
    <location>
        <begin position="4649"/>
        <end position="4725"/>
    </location>
</feature>
<feature type="disulfide bond" evidence="21">
    <location>
        <begin position="2970"/>
        <end position="2988"/>
    </location>
</feature>
<dbReference type="InterPro" id="IPR000033">
    <property type="entry name" value="LDLR_classB_rpt"/>
</dbReference>
<feature type="disulfide bond" evidence="21">
    <location>
        <begin position="1090"/>
        <end position="1105"/>
    </location>
</feature>
<feature type="disulfide bond" evidence="21">
    <location>
        <begin position="3969"/>
        <end position="3987"/>
    </location>
</feature>
<feature type="disulfide bond" evidence="21">
    <location>
        <begin position="163"/>
        <end position="178"/>
    </location>
</feature>
<feature type="repeat" description="LDL-receptor class B" evidence="22">
    <location>
        <begin position="1588"/>
        <end position="1631"/>
    </location>
</feature>
<feature type="disulfide bond" evidence="21">
    <location>
        <begin position="3630"/>
        <end position="3642"/>
    </location>
</feature>